<dbReference type="OrthoDB" id="9800167at2"/>
<dbReference type="AlphaFoldDB" id="A0A4R1HB94"/>
<dbReference type="InterPro" id="IPR032816">
    <property type="entry name" value="VTT_dom"/>
</dbReference>
<feature type="transmembrane region" description="Helical" evidence="6">
    <location>
        <begin position="50"/>
        <end position="78"/>
    </location>
</feature>
<keyword evidence="5 6" id="KW-0472">Membrane</keyword>
<comment type="subcellular location">
    <subcellularLocation>
        <location evidence="1 6">Cell membrane</location>
        <topology evidence="1 6">Multi-pass membrane protein</topology>
    </subcellularLocation>
</comment>
<accession>A0A4R1HB94</accession>
<reference evidence="8 9" key="1">
    <citation type="submission" date="2019-03" db="EMBL/GenBank/DDBJ databases">
        <title>Genomic Encyclopedia of Type Strains, Phase IV (KMG-IV): sequencing the most valuable type-strain genomes for metagenomic binning, comparative biology and taxonomic classification.</title>
        <authorList>
            <person name="Goeker M."/>
        </authorList>
    </citation>
    <scope>NUCLEOTIDE SEQUENCE [LARGE SCALE GENOMIC DNA]</scope>
    <source>
        <strain evidence="8 9">DSM 19610</strain>
    </source>
</reference>
<evidence type="ECO:0000256" key="3">
    <source>
        <dbReference type="ARBA" id="ARBA00022692"/>
    </source>
</evidence>
<comment type="similarity">
    <text evidence="6">Belongs to the TVP38/TMEM64 family.</text>
</comment>
<comment type="caution">
    <text evidence="8">The sequence shown here is derived from an EMBL/GenBank/DDBJ whole genome shotgun (WGS) entry which is preliminary data.</text>
</comment>
<evidence type="ECO:0000256" key="1">
    <source>
        <dbReference type="ARBA" id="ARBA00004651"/>
    </source>
</evidence>
<dbReference type="Pfam" id="PF09335">
    <property type="entry name" value="VTT_dom"/>
    <property type="match status" value="1"/>
</dbReference>
<dbReference type="PANTHER" id="PTHR12677:SF59">
    <property type="entry name" value="GOLGI APPARATUS MEMBRANE PROTEIN TVP38-RELATED"/>
    <property type="match status" value="1"/>
</dbReference>
<dbReference type="PANTHER" id="PTHR12677">
    <property type="entry name" value="GOLGI APPARATUS MEMBRANE PROTEIN TVP38-RELATED"/>
    <property type="match status" value="1"/>
</dbReference>
<name>A0A4R1HB94_9GAMM</name>
<dbReference type="RefSeq" id="WP_132972632.1">
    <property type="nucleotide sequence ID" value="NZ_SMFX01000001.1"/>
</dbReference>
<proteinExistence type="inferred from homology"/>
<dbReference type="InterPro" id="IPR015414">
    <property type="entry name" value="TMEM64"/>
</dbReference>
<evidence type="ECO:0000256" key="5">
    <source>
        <dbReference type="ARBA" id="ARBA00023136"/>
    </source>
</evidence>
<evidence type="ECO:0000313" key="9">
    <source>
        <dbReference type="Proteomes" id="UP000295707"/>
    </source>
</evidence>
<feature type="transmembrane region" description="Helical" evidence="6">
    <location>
        <begin position="203"/>
        <end position="221"/>
    </location>
</feature>
<protein>
    <recommendedName>
        <fullName evidence="6">TVP38/TMEM64 family membrane protein</fullName>
    </recommendedName>
</protein>
<evidence type="ECO:0000256" key="2">
    <source>
        <dbReference type="ARBA" id="ARBA00022475"/>
    </source>
</evidence>
<dbReference type="Proteomes" id="UP000295707">
    <property type="component" value="Unassembled WGS sequence"/>
</dbReference>
<dbReference type="EMBL" id="SMFX01000001">
    <property type="protein sequence ID" value="TCK18648.1"/>
    <property type="molecule type" value="Genomic_DNA"/>
</dbReference>
<feature type="transmembrane region" description="Helical" evidence="6">
    <location>
        <begin position="84"/>
        <end position="106"/>
    </location>
</feature>
<gene>
    <name evidence="8" type="ORF">DFR30_1927</name>
</gene>
<dbReference type="GO" id="GO:0005886">
    <property type="term" value="C:plasma membrane"/>
    <property type="evidence" value="ECO:0007669"/>
    <property type="project" value="UniProtKB-SubCell"/>
</dbReference>
<feature type="transmembrane region" description="Helical" evidence="6">
    <location>
        <begin position="6"/>
        <end position="29"/>
    </location>
</feature>
<evidence type="ECO:0000256" key="4">
    <source>
        <dbReference type="ARBA" id="ARBA00022989"/>
    </source>
</evidence>
<evidence type="ECO:0000259" key="7">
    <source>
        <dbReference type="Pfam" id="PF09335"/>
    </source>
</evidence>
<evidence type="ECO:0000256" key="6">
    <source>
        <dbReference type="RuleBase" id="RU366058"/>
    </source>
</evidence>
<sequence length="240" mass="26043">MSANRSSAIWGIIASIVFVTVVVGVLLLFDIDDQVLRLLAWLDAQGAWASLLFILIMALVVVLLLPGVLFTTGAGFVFGVVEGTLYVVVGTTLGAVIAFLIARYLFGERAARFVRQHARLKLVSEELTPQGWKIVMLTRLIPLFPFKLSNYFFGLTAFSLRGFSVGTFLGVIPLSLNNVYLGSIAADVAMLGTRNTGRTPLEWGLYSAGFLVAVGVVVYLGRLASRTLAKYTDEEDTKGE</sequence>
<comment type="caution">
    <text evidence="6">Lacks conserved residue(s) required for the propagation of feature annotation.</text>
</comment>
<keyword evidence="3 6" id="KW-0812">Transmembrane</keyword>
<evidence type="ECO:0000313" key="8">
    <source>
        <dbReference type="EMBL" id="TCK18648.1"/>
    </source>
</evidence>
<keyword evidence="9" id="KW-1185">Reference proteome</keyword>
<keyword evidence="4 6" id="KW-1133">Transmembrane helix</keyword>
<feature type="domain" description="VTT" evidence="7">
    <location>
        <begin position="65"/>
        <end position="183"/>
    </location>
</feature>
<keyword evidence="2 6" id="KW-1003">Cell membrane</keyword>
<organism evidence="8 9">
    <name type="scientific">Thiogranum longum</name>
    <dbReference type="NCBI Taxonomy" id="1537524"/>
    <lineage>
        <taxon>Bacteria</taxon>
        <taxon>Pseudomonadati</taxon>
        <taxon>Pseudomonadota</taxon>
        <taxon>Gammaproteobacteria</taxon>
        <taxon>Chromatiales</taxon>
        <taxon>Ectothiorhodospiraceae</taxon>
        <taxon>Thiogranum</taxon>
    </lineage>
</organism>